<dbReference type="RefSeq" id="XP_005818401.1">
    <property type="nucleotide sequence ID" value="XM_005818344.1"/>
</dbReference>
<dbReference type="EMBL" id="JH993284">
    <property type="protein sequence ID" value="EKX31421.1"/>
    <property type="molecule type" value="Genomic_DNA"/>
</dbReference>
<feature type="signal peptide" evidence="1">
    <location>
        <begin position="1"/>
        <end position="27"/>
    </location>
</feature>
<dbReference type="KEGG" id="gtt:GUITHDRAFT_122381"/>
<name>L1I5B3_GUITC</name>
<dbReference type="AlphaFoldDB" id="L1I5B3"/>
<evidence type="ECO:0000256" key="1">
    <source>
        <dbReference type="SAM" id="SignalP"/>
    </source>
</evidence>
<evidence type="ECO:0000313" key="5">
    <source>
        <dbReference type="Proteomes" id="UP000011087"/>
    </source>
</evidence>
<sequence>MAGARRRGSRGATLAAMVLLGLYGGRDDGCFQIVGAKQQHQTHKLLVDVVLSGDGIFVDGAREREQGKLQVGLMLGPMDDIGMAVTQLCEERKLSEEGCEAVASLVGQRFSEYQDSVRGRIASMSFDDAFRRLLRTRESFSSFPELADAAFSSDTFHDIGDWWRYHEMLGDAFVDEADLSLFSEEPIFHFTCPYWTWGDPEAAHIAGNVSSQVSSELFAVGDALLGYRSGALPNHANGKLPTTNTCRHVMQLSLLIKTLLADRAELSKLKVVEIGGGYGNMARLFALAYGFRHWTIFDMRFMNKLQGFYFESTLNATVLRNVVAEDFEEQTSKSSFTSHLCYDDDEACRVWAAAGECMKNPEFMHERCRSSCSQCESSSNFTFNLVDTKHLNTWYVLYAYSKVWPSPEIVNSKLELLKSRLSVIDSIESNHKNTVTVVFARRPGPAAST</sequence>
<dbReference type="EnsemblProtists" id="EKX31421">
    <property type="protein sequence ID" value="EKX31421"/>
    <property type="gene ID" value="GUITHDRAFT_122381"/>
</dbReference>
<gene>
    <name evidence="3" type="ORF">GUITHDRAFT_122381</name>
</gene>
<proteinExistence type="predicted"/>
<dbReference type="GeneID" id="17288142"/>
<reference evidence="5" key="2">
    <citation type="submission" date="2012-11" db="EMBL/GenBank/DDBJ databases">
        <authorList>
            <person name="Kuo A."/>
            <person name="Curtis B.A."/>
            <person name="Tanifuji G."/>
            <person name="Burki F."/>
            <person name="Gruber A."/>
            <person name="Irimia M."/>
            <person name="Maruyama S."/>
            <person name="Arias M.C."/>
            <person name="Ball S.G."/>
            <person name="Gile G.H."/>
            <person name="Hirakawa Y."/>
            <person name="Hopkins J.F."/>
            <person name="Rensing S.A."/>
            <person name="Schmutz J."/>
            <person name="Symeonidi A."/>
            <person name="Elias M."/>
            <person name="Eveleigh R.J."/>
            <person name="Herman E.K."/>
            <person name="Klute M.J."/>
            <person name="Nakayama T."/>
            <person name="Obornik M."/>
            <person name="Reyes-Prieto A."/>
            <person name="Armbrust E.V."/>
            <person name="Aves S.J."/>
            <person name="Beiko R.G."/>
            <person name="Coutinho P."/>
            <person name="Dacks J.B."/>
            <person name="Durnford D.G."/>
            <person name="Fast N.M."/>
            <person name="Green B.R."/>
            <person name="Grisdale C."/>
            <person name="Hempe F."/>
            <person name="Henrissat B."/>
            <person name="Hoppner M.P."/>
            <person name="Ishida K.-I."/>
            <person name="Kim E."/>
            <person name="Koreny L."/>
            <person name="Kroth P.G."/>
            <person name="Liu Y."/>
            <person name="Malik S.-B."/>
            <person name="Maier U.G."/>
            <person name="McRose D."/>
            <person name="Mock T."/>
            <person name="Neilson J.A."/>
            <person name="Onodera N.T."/>
            <person name="Poole A.M."/>
            <person name="Pritham E.J."/>
            <person name="Richards T.A."/>
            <person name="Rocap G."/>
            <person name="Roy S.W."/>
            <person name="Sarai C."/>
            <person name="Schaack S."/>
            <person name="Shirato S."/>
            <person name="Slamovits C.H."/>
            <person name="Spencer D.F."/>
            <person name="Suzuki S."/>
            <person name="Worden A.Z."/>
            <person name="Zauner S."/>
            <person name="Barry K."/>
            <person name="Bell C."/>
            <person name="Bharti A.K."/>
            <person name="Crow J.A."/>
            <person name="Grimwood J."/>
            <person name="Kramer R."/>
            <person name="Lindquist E."/>
            <person name="Lucas S."/>
            <person name="Salamov A."/>
            <person name="McFadden G.I."/>
            <person name="Lane C.E."/>
            <person name="Keeling P.J."/>
            <person name="Gray M.W."/>
            <person name="Grigoriev I.V."/>
            <person name="Archibald J.M."/>
        </authorList>
    </citation>
    <scope>NUCLEOTIDE SEQUENCE</scope>
    <source>
        <strain evidence="5">CCMP2712</strain>
    </source>
</reference>
<feature type="chain" id="PRO_5008769619" description="ShKT domain-containing protein" evidence="1">
    <location>
        <begin position="28"/>
        <end position="449"/>
    </location>
</feature>
<organism evidence="3">
    <name type="scientific">Guillardia theta (strain CCMP2712)</name>
    <name type="common">Cryptophyte</name>
    <dbReference type="NCBI Taxonomy" id="905079"/>
    <lineage>
        <taxon>Eukaryota</taxon>
        <taxon>Cryptophyceae</taxon>
        <taxon>Pyrenomonadales</taxon>
        <taxon>Geminigeraceae</taxon>
        <taxon>Guillardia</taxon>
    </lineage>
</organism>
<dbReference type="PROSITE" id="PS51670">
    <property type="entry name" value="SHKT"/>
    <property type="match status" value="1"/>
</dbReference>
<evidence type="ECO:0000313" key="4">
    <source>
        <dbReference type="EnsemblProtists" id="EKX31421"/>
    </source>
</evidence>
<dbReference type="Proteomes" id="UP000011087">
    <property type="component" value="Unassembled WGS sequence"/>
</dbReference>
<dbReference type="PaxDb" id="55529-EKX31421"/>
<accession>L1I5B3</accession>
<dbReference type="InterPro" id="IPR003582">
    <property type="entry name" value="ShKT_dom"/>
</dbReference>
<evidence type="ECO:0000259" key="2">
    <source>
        <dbReference type="PROSITE" id="PS51670"/>
    </source>
</evidence>
<reference evidence="4" key="3">
    <citation type="submission" date="2016-03" db="UniProtKB">
        <authorList>
            <consortium name="EnsemblProtists"/>
        </authorList>
    </citation>
    <scope>IDENTIFICATION</scope>
</reference>
<dbReference type="OrthoDB" id="291007at2759"/>
<dbReference type="SMART" id="SM00254">
    <property type="entry name" value="ShKT"/>
    <property type="match status" value="1"/>
</dbReference>
<evidence type="ECO:0000313" key="3">
    <source>
        <dbReference type="EMBL" id="EKX31421.1"/>
    </source>
</evidence>
<keyword evidence="1" id="KW-0732">Signal</keyword>
<protein>
    <recommendedName>
        <fullName evidence="2">ShKT domain-containing protein</fullName>
    </recommendedName>
</protein>
<keyword evidence="5" id="KW-1185">Reference proteome</keyword>
<reference evidence="3 5" key="1">
    <citation type="journal article" date="2012" name="Nature">
        <title>Algal genomes reveal evolutionary mosaicism and the fate of nucleomorphs.</title>
        <authorList>
            <consortium name="DOE Joint Genome Institute"/>
            <person name="Curtis B.A."/>
            <person name="Tanifuji G."/>
            <person name="Burki F."/>
            <person name="Gruber A."/>
            <person name="Irimia M."/>
            <person name="Maruyama S."/>
            <person name="Arias M.C."/>
            <person name="Ball S.G."/>
            <person name="Gile G.H."/>
            <person name="Hirakawa Y."/>
            <person name="Hopkins J.F."/>
            <person name="Kuo A."/>
            <person name="Rensing S.A."/>
            <person name="Schmutz J."/>
            <person name="Symeonidi A."/>
            <person name="Elias M."/>
            <person name="Eveleigh R.J."/>
            <person name="Herman E.K."/>
            <person name="Klute M.J."/>
            <person name="Nakayama T."/>
            <person name="Obornik M."/>
            <person name="Reyes-Prieto A."/>
            <person name="Armbrust E.V."/>
            <person name="Aves S.J."/>
            <person name="Beiko R.G."/>
            <person name="Coutinho P."/>
            <person name="Dacks J.B."/>
            <person name="Durnford D.G."/>
            <person name="Fast N.M."/>
            <person name="Green B.R."/>
            <person name="Grisdale C.J."/>
            <person name="Hempel F."/>
            <person name="Henrissat B."/>
            <person name="Hoppner M.P."/>
            <person name="Ishida K."/>
            <person name="Kim E."/>
            <person name="Koreny L."/>
            <person name="Kroth P.G."/>
            <person name="Liu Y."/>
            <person name="Malik S.B."/>
            <person name="Maier U.G."/>
            <person name="McRose D."/>
            <person name="Mock T."/>
            <person name="Neilson J.A."/>
            <person name="Onodera N.T."/>
            <person name="Poole A.M."/>
            <person name="Pritham E.J."/>
            <person name="Richards T.A."/>
            <person name="Rocap G."/>
            <person name="Roy S.W."/>
            <person name="Sarai C."/>
            <person name="Schaack S."/>
            <person name="Shirato S."/>
            <person name="Slamovits C.H."/>
            <person name="Spencer D.F."/>
            <person name="Suzuki S."/>
            <person name="Worden A.Z."/>
            <person name="Zauner S."/>
            <person name="Barry K."/>
            <person name="Bell C."/>
            <person name="Bharti A.K."/>
            <person name="Crow J.A."/>
            <person name="Grimwood J."/>
            <person name="Kramer R."/>
            <person name="Lindquist E."/>
            <person name="Lucas S."/>
            <person name="Salamov A."/>
            <person name="McFadden G.I."/>
            <person name="Lane C.E."/>
            <person name="Keeling P.J."/>
            <person name="Gray M.W."/>
            <person name="Grigoriev I.V."/>
            <person name="Archibald J.M."/>
        </authorList>
    </citation>
    <scope>NUCLEOTIDE SEQUENCE</scope>
    <source>
        <strain evidence="3 5">CCMP2712</strain>
    </source>
</reference>
<dbReference type="Pfam" id="PF01549">
    <property type="entry name" value="ShK"/>
    <property type="match status" value="1"/>
</dbReference>
<feature type="domain" description="ShKT" evidence="2">
    <location>
        <begin position="341"/>
        <end position="375"/>
    </location>
</feature>
<dbReference type="HOGENOM" id="CLU_610383_0_0_1"/>